<keyword evidence="2" id="KW-1185">Reference proteome</keyword>
<dbReference type="EMBL" id="LVVZ01000051">
    <property type="protein sequence ID" value="OKL42297.1"/>
    <property type="molecule type" value="Genomic_DNA"/>
</dbReference>
<organism evidence="1 2">
    <name type="scientific">Pseudovibrio exalbescens</name>
    <dbReference type="NCBI Taxonomy" id="197461"/>
    <lineage>
        <taxon>Bacteria</taxon>
        <taxon>Pseudomonadati</taxon>
        <taxon>Pseudomonadota</taxon>
        <taxon>Alphaproteobacteria</taxon>
        <taxon>Hyphomicrobiales</taxon>
        <taxon>Stappiaceae</taxon>
        <taxon>Pseudovibrio</taxon>
    </lineage>
</organism>
<dbReference type="Proteomes" id="UP000185783">
    <property type="component" value="Unassembled WGS sequence"/>
</dbReference>
<dbReference type="STRING" id="197461.A3843_00865"/>
<gene>
    <name evidence="1" type="ORF">A3843_00865</name>
</gene>
<reference evidence="1 2" key="1">
    <citation type="submission" date="2016-03" db="EMBL/GenBank/DDBJ databases">
        <title>Genome sequence of Nesiotobacter sp. nov., a moderately halophilic alphaproteobacterium isolated from the Yellow Sea, China.</title>
        <authorList>
            <person name="Zhang G."/>
            <person name="Zhang R."/>
        </authorList>
    </citation>
    <scope>NUCLEOTIDE SEQUENCE [LARGE SCALE GENOMIC DNA]</scope>
    <source>
        <strain evidence="1 2">WB1-6</strain>
    </source>
</reference>
<protein>
    <recommendedName>
        <fullName evidence="3">DUF1826 domain-containing protein</fullName>
    </recommendedName>
</protein>
<accession>A0A1U7JC55</accession>
<sequence length="170" mass="19102">MKAPFSVGGAISRASALQDIRGLIDSHVSETTKSTGFFKLWLSDMAQLSELFCTILDTSYIGFWLGSRRGCRRYHTDNVPFRMLVTYAGSGTEWLPKHAIDMCAFKRGEPNEKIIKDISARRFLNPWDVAVLRGGPDGLLHRTPDDALDVPSIFMRLDHPEFLAKVQARS</sequence>
<comment type="caution">
    <text evidence="1">The sequence shown here is derived from an EMBL/GenBank/DDBJ whole genome shotgun (WGS) entry which is preliminary data.</text>
</comment>
<dbReference type="InterPro" id="IPR014955">
    <property type="entry name" value="DUF1826"/>
</dbReference>
<name>A0A1U7JC55_9HYPH</name>
<dbReference type="Pfam" id="PF08856">
    <property type="entry name" value="DUF1826"/>
    <property type="match status" value="1"/>
</dbReference>
<evidence type="ECO:0000313" key="2">
    <source>
        <dbReference type="Proteomes" id="UP000185783"/>
    </source>
</evidence>
<evidence type="ECO:0000313" key="1">
    <source>
        <dbReference type="EMBL" id="OKL42297.1"/>
    </source>
</evidence>
<proteinExistence type="predicted"/>
<evidence type="ECO:0008006" key="3">
    <source>
        <dbReference type="Google" id="ProtNLM"/>
    </source>
</evidence>
<dbReference type="AlphaFoldDB" id="A0A1U7JC55"/>